<evidence type="ECO:0000256" key="2">
    <source>
        <dbReference type="SAM" id="MobiDB-lite"/>
    </source>
</evidence>
<evidence type="ECO:0000256" key="1">
    <source>
        <dbReference type="PROSITE-ProRule" id="PRU00221"/>
    </source>
</evidence>
<dbReference type="SUPFAM" id="SSF50978">
    <property type="entry name" value="WD40 repeat-like"/>
    <property type="match status" value="1"/>
</dbReference>
<sequence length="782" mass="85667">MPHRTPGPPACSLPALPRRLAPAAPPPIPHDDRPGQSAVTPDLLNHPDNHPHAFQDDHLAEHQEQEGGDADEDQEEDGSEYDAEYDDDGEEEEEGDDDGEEEEEGDDEEDQESYHYAPHHCPIHHYHPTPSDQPLYFQDVDAYSLSDSVDMSDDAGAPLEDPLADFLTAHIISDDVEMDENSPADSDTGLELDFPWIADPNDASDAFFAVGPSDAAALAIQLAAAAAAAPETAVPPPAPEVADLGFNAFAPPTPVVNATAAAGAAGEAAAAAWQESFFPSNPNPATIGPSNFGLTDFLHHWARQSRLLQGVARGQYPWPSRINELESSPLASVQRCDLEGDQCDFQGINWDHMGVTRRAAKERRLLTYSNYVNIEGSDRWTPTLPDAALPRRDSFFQFRRMNFRKNIHLSHFQLRHLFASTSRSRVFYPAVGSVQQFNPMTGHGRAIMRIGDSPISQISTLAAGHGVLVAGSFHGDYTLRNLNLNEPNGAATHEGVITNSNSGITNHVAVYQSRTSSSPLAAFASNDDCFRVLDIATETWLSREKLGFAPNCTAVSPDGRLRVVVGDSLDVLITAAEPQHGADKPDVLQKLSGHRDYGFACDWADDGWTIATGFQDKTVKVWDARRFTDSSGNAQSVCTLRSEMAGVRTLRFSPVGSGKRVLVAAEEVDFVNIIDAQTYRSKQTLDIFGELGGVSFANAGQDLMVMCCDRTRGGILQLERCGEGKEFMRNRDEEGYGHEDRQRRGGNTYDWPRSVFTEERRIKRGSYSRRKGLAAQVELEPF</sequence>
<evidence type="ECO:0000313" key="4">
    <source>
        <dbReference type="Proteomes" id="UP001303889"/>
    </source>
</evidence>
<comment type="caution">
    <text evidence="3">The sequence shown here is derived from an EMBL/GenBank/DDBJ whole genome shotgun (WGS) entry which is preliminary data.</text>
</comment>
<protein>
    <submittedName>
        <fullName evidence="3">WD40-repeat-containing domain protein</fullName>
    </submittedName>
</protein>
<dbReference type="PANTHER" id="PTHR43991:SF12">
    <property type="entry name" value="WD REPEAT PROTEIN (AFU_ORTHOLOGUE AFUA_8G05640)"/>
    <property type="match status" value="1"/>
</dbReference>
<keyword evidence="4" id="KW-1185">Reference proteome</keyword>
<dbReference type="Proteomes" id="UP001303889">
    <property type="component" value="Unassembled WGS sequence"/>
</dbReference>
<evidence type="ECO:0000313" key="3">
    <source>
        <dbReference type="EMBL" id="KAK3906864.1"/>
    </source>
</evidence>
<organism evidence="3 4">
    <name type="scientific">Staphylotrichum tortipilum</name>
    <dbReference type="NCBI Taxonomy" id="2831512"/>
    <lineage>
        <taxon>Eukaryota</taxon>
        <taxon>Fungi</taxon>
        <taxon>Dikarya</taxon>
        <taxon>Ascomycota</taxon>
        <taxon>Pezizomycotina</taxon>
        <taxon>Sordariomycetes</taxon>
        <taxon>Sordariomycetidae</taxon>
        <taxon>Sordariales</taxon>
        <taxon>Chaetomiaceae</taxon>
        <taxon>Staphylotrichum</taxon>
    </lineage>
</organism>
<reference evidence="3" key="1">
    <citation type="journal article" date="2023" name="Mol. Phylogenet. Evol.">
        <title>Genome-scale phylogeny and comparative genomics of the fungal order Sordariales.</title>
        <authorList>
            <person name="Hensen N."/>
            <person name="Bonometti L."/>
            <person name="Westerberg I."/>
            <person name="Brannstrom I.O."/>
            <person name="Guillou S."/>
            <person name="Cros-Aarteil S."/>
            <person name="Calhoun S."/>
            <person name="Haridas S."/>
            <person name="Kuo A."/>
            <person name="Mondo S."/>
            <person name="Pangilinan J."/>
            <person name="Riley R."/>
            <person name="LaButti K."/>
            <person name="Andreopoulos B."/>
            <person name="Lipzen A."/>
            <person name="Chen C."/>
            <person name="Yan M."/>
            <person name="Daum C."/>
            <person name="Ng V."/>
            <person name="Clum A."/>
            <person name="Steindorff A."/>
            <person name="Ohm R.A."/>
            <person name="Martin F."/>
            <person name="Silar P."/>
            <person name="Natvig D.O."/>
            <person name="Lalanne C."/>
            <person name="Gautier V."/>
            <person name="Ament-Velasquez S.L."/>
            <person name="Kruys A."/>
            <person name="Hutchinson M.I."/>
            <person name="Powell A.J."/>
            <person name="Barry K."/>
            <person name="Miller A.N."/>
            <person name="Grigoriev I.V."/>
            <person name="Debuchy R."/>
            <person name="Gladieux P."/>
            <person name="Hiltunen Thoren M."/>
            <person name="Johannesson H."/>
        </authorList>
    </citation>
    <scope>NUCLEOTIDE SEQUENCE</scope>
    <source>
        <strain evidence="3">CBS 103.79</strain>
    </source>
</reference>
<dbReference type="PROSITE" id="PS50294">
    <property type="entry name" value="WD_REPEATS_REGION"/>
    <property type="match status" value="1"/>
</dbReference>
<dbReference type="PANTHER" id="PTHR43991">
    <property type="entry name" value="WD REPEAT PROTEIN (AFU_ORTHOLOGUE AFUA_8G05640)-RELATED"/>
    <property type="match status" value="1"/>
</dbReference>
<feature type="region of interest" description="Disordered" evidence="2">
    <location>
        <begin position="1"/>
        <end position="113"/>
    </location>
</feature>
<feature type="compositionally biased region" description="Basic and acidic residues" evidence="2">
    <location>
        <begin position="45"/>
        <end position="65"/>
    </location>
</feature>
<feature type="compositionally biased region" description="Low complexity" evidence="2">
    <location>
        <begin position="12"/>
        <end position="22"/>
    </location>
</feature>
<feature type="compositionally biased region" description="Acidic residues" evidence="2">
    <location>
        <begin position="66"/>
        <end position="111"/>
    </location>
</feature>
<dbReference type="InterPro" id="IPR036322">
    <property type="entry name" value="WD40_repeat_dom_sf"/>
</dbReference>
<feature type="repeat" description="WD" evidence="1">
    <location>
        <begin position="591"/>
        <end position="623"/>
    </location>
</feature>
<feature type="compositionally biased region" description="Pro residues" evidence="2">
    <location>
        <begin position="1"/>
        <end position="11"/>
    </location>
</feature>
<dbReference type="InterPro" id="IPR001680">
    <property type="entry name" value="WD40_rpt"/>
</dbReference>
<dbReference type="InterPro" id="IPR015943">
    <property type="entry name" value="WD40/YVTN_repeat-like_dom_sf"/>
</dbReference>
<reference evidence="3" key="2">
    <citation type="submission" date="2023-05" db="EMBL/GenBank/DDBJ databases">
        <authorList>
            <consortium name="Lawrence Berkeley National Laboratory"/>
            <person name="Steindorff A."/>
            <person name="Hensen N."/>
            <person name="Bonometti L."/>
            <person name="Westerberg I."/>
            <person name="Brannstrom I.O."/>
            <person name="Guillou S."/>
            <person name="Cros-Aarteil S."/>
            <person name="Calhoun S."/>
            <person name="Haridas S."/>
            <person name="Kuo A."/>
            <person name="Mondo S."/>
            <person name="Pangilinan J."/>
            <person name="Riley R."/>
            <person name="Labutti K."/>
            <person name="Andreopoulos B."/>
            <person name="Lipzen A."/>
            <person name="Chen C."/>
            <person name="Yanf M."/>
            <person name="Daum C."/>
            <person name="Ng V."/>
            <person name="Clum A."/>
            <person name="Ohm R."/>
            <person name="Martin F."/>
            <person name="Silar P."/>
            <person name="Natvig D."/>
            <person name="Lalanne C."/>
            <person name="Gautier V."/>
            <person name="Ament-Velasquez S.L."/>
            <person name="Kruys A."/>
            <person name="Hutchinson M.I."/>
            <person name="Powell A.J."/>
            <person name="Barry K."/>
            <person name="Miller A.N."/>
            <person name="Grigoriev I.V."/>
            <person name="Debuchy R."/>
            <person name="Gladieux P."/>
            <person name="Thoren M.H."/>
            <person name="Johannesson H."/>
        </authorList>
    </citation>
    <scope>NUCLEOTIDE SEQUENCE</scope>
    <source>
        <strain evidence="3">CBS 103.79</strain>
    </source>
</reference>
<dbReference type="SMART" id="SM00320">
    <property type="entry name" value="WD40"/>
    <property type="match status" value="2"/>
</dbReference>
<proteinExistence type="predicted"/>
<dbReference type="Gene3D" id="2.130.10.10">
    <property type="entry name" value="YVTN repeat-like/Quinoprotein amine dehydrogenase"/>
    <property type="match status" value="1"/>
</dbReference>
<gene>
    <name evidence="3" type="ORF">C8A05DRAFT_40411</name>
</gene>
<dbReference type="EMBL" id="MU855318">
    <property type="protein sequence ID" value="KAK3906864.1"/>
    <property type="molecule type" value="Genomic_DNA"/>
</dbReference>
<accession>A0AAN6MTU8</accession>
<name>A0AAN6MTU8_9PEZI</name>
<dbReference type="AlphaFoldDB" id="A0AAN6MTU8"/>
<dbReference type="PROSITE" id="PS50082">
    <property type="entry name" value="WD_REPEATS_2"/>
    <property type="match status" value="1"/>
</dbReference>
<keyword evidence="1" id="KW-0853">WD repeat</keyword>